<dbReference type="InterPro" id="IPR054158">
    <property type="entry name" value="RNR-II_ins_dom"/>
</dbReference>
<keyword evidence="6" id="KW-0235">DNA replication</keyword>
<reference evidence="15 16" key="1">
    <citation type="journal article" date="2019" name="Int. J. Syst. Evol. Microbiol.">
        <title>The Global Catalogue of Microorganisms (GCM) 10K type strain sequencing project: providing services to taxonomists for standard genome sequencing and annotation.</title>
        <authorList>
            <consortium name="The Broad Institute Genomics Platform"/>
            <consortium name="The Broad Institute Genome Sequencing Center for Infectious Disease"/>
            <person name="Wu L."/>
            <person name="Ma J."/>
        </authorList>
    </citation>
    <scope>NUCLEOTIDE SEQUENCE [LARGE SCALE GENOMIC DNA]</scope>
    <source>
        <strain evidence="15 16">JCM 10696</strain>
    </source>
</reference>
<dbReference type="Pfam" id="PF21995">
    <property type="entry name" value="RNR-II_ins_dom"/>
    <property type="match status" value="1"/>
</dbReference>
<evidence type="ECO:0000256" key="2">
    <source>
        <dbReference type="ARBA" id="ARBA00005654"/>
    </source>
</evidence>
<dbReference type="Pfam" id="PF02867">
    <property type="entry name" value="Ribonuc_red_lgC"/>
    <property type="match status" value="1"/>
</dbReference>
<dbReference type="RefSeq" id="WP_344246525.1">
    <property type="nucleotide sequence ID" value="NZ_BAAAHH010000049.1"/>
</dbReference>
<evidence type="ECO:0000259" key="12">
    <source>
        <dbReference type="Pfam" id="PF02867"/>
    </source>
</evidence>
<dbReference type="NCBIfam" id="TIGR02505">
    <property type="entry name" value="RTPR"/>
    <property type="match status" value="1"/>
</dbReference>
<keyword evidence="9" id="KW-0676">Redox-active center</keyword>
<organism evidence="15 16">
    <name type="scientific">Actinocorallia libanotica</name>
    <dbReference type="NCBI Taxonomy" id="46162"/>
    <lineage>
        <taxon>Bacteria</taxon>
        <taxon>Bacillati</taxon>
        <taxon>Actinomycetota</taxon>
        <taxon>Actinomycetes</taxon>
        <taxon>Streptosporangiales</taxon>
        <taxon>Thermomonosporaceae</taxon>
        <taxon>Actinocorallia</taxon>
    </lineage>
</organism>
<dbReference type="InterPro" id="IPR013345">
    <property type="entry name" value="RTP_Rdtase_AdoCbl-dep"/>
</dbReference>
<gene>
    <name evidence="15" type="primary">nrdJ</name>
    <name evidence="15" type="ORF">GCM10009550_70940</name>
</gene>
<comment type="cofactor">
    <cofactor evidence="1">
        <name>adenosylcob(III)alamin</name>
        <dbReference type="ChEBI" id="CHEBI:18408"/>
    </cofactor>
</comment>
<comment type="catalytic activity">
    <reaction evidence="11">
        <text>a 2'-deoxyribonucleoside 5'-triphosphate + [thioredoxin]-disulfide + H2O = a ribonucleoside 5'-triphosphate + [thioredoxin]-dithiol</text>
        <dbReference type="Rhea" id="RHEA:12701"/>
        <dbReference type="Rhea" id="RHEA-COMP:10698"/>
        <dbReference type="Rhea" id="RHEA-COMP:10700"/>
        <dbReference type="ChEBI" id="CHEBI:15377"/>
        <dbReference type="ChEBI" id="CHEBI:29950"/>
        <dbReference type="ChEBI" id="CHEBI:50058"/>
        <dbReference type="ChEBI" id="CHEBI:61557"/>
        <dbReference type="ChEBI" id="CHEBI:61560"/>
        <dbReference type="EC" id="1.17.4.2"/>
    </reaction>
</comment>
<evidence type="ECO:0000259" key="14">
    <source>
        <dbReference type="Pfam" id="PF21995"/>
    </source>
</evidence>
<dbReference type="Proteomes" id="UP001500665">
    <property type="component" value="Unassembled WGS sequence"/>
</dbReference>
<evidence type="ECO:0000256" key="8">
    <source>
        <dbReference type="ARBA" id="ARBA00023157"/>
    </source>
</evidence>
<feature type="domain" description="B12-dependent ribonucleotide reductase insertion" evidence="14">
    <location>
        <begin position="171"/>
        <end position="273"/>
    </location>
</feature>
<evidence type="ECO:0000256" key="5">
    <source>
        <dbReference type="ARBA" id="ARBA00022628"/>
    </source>
</evidence>
<evidence type="ECO:0000256" key="9">
    <source>
        <dbReference type="ARBA" id="ARBA00023284"/>
    </source>
</evidence>
<comment type="similarity">
    <text evidence="2">Belongs to the class II ribonucleoside-triphosphate reductase family.</text>
</comment>
<keyword evidence="8" id="KW-1015">Disulfide bond</keyword>
<keyword evidence="7" id="KW-0560">Oxidoreductase</keyword>
<keyword evidence="10" id="KW-0170">Cobalt</keyword>
<dbReference type="EMBL" id="BAAAHH010000049">
    <property type="protein sequence ID" value="GAA0967285.1"/>
    <property type="molecule type" value="Genomic_DNA"/>
</dbReference>
<accession>A0ABN1RXM0</accession>
<comment type="caution">
    <text evidence="15">The sequence shown here is derived from an EMBL/GenBank/DDBJ whole genome shotgun (WGS) entry which is preliminary data.</text>
</comment>
<dbReference type="InterPro" id="IPR050862">
    <property type="entry name" value="RdRp_reductase_class-2"/>
</dbReference>
<keyword evidence="5" id="KW-0846">Cobalamin</keyword>
<dbReference type="InterPro" id="IPR040763">
    <property type="entry name" value="RNR_alpha_hel"/>
</dbReference>
<sequence length="730" mass="81286">MTECVSETRSIDLKEAPINTMSLPAITDSIPAIVDIPWGPTGQTVYERTYSRTKADGSRETWPETVRRVVAGNLGLVYGEKETWSPAVRDEYEQLVKYMEKFAILPAGRHLWASGVKGRQYLFNCHVAPWGETLSRHFEFTFLRLMEGGGVGSNYSSSFLRRYGVPRRPLDVHVVCDPAHPDFAEMKAAGVLSSEYDSNWAGAFEVEDSREGWASALVDLIDTFMTDGEVKHRQRVYDVSRVRCKGSRLKTFGGTASGPAPFARMMVEVGRILSLASNPASRVRPEGGFYGHLTPVEAMDIDHAIAECVVSGGNRRSARMAIVHWADPFIAEFLRCKLDPSRHWTTNISVEIDDEFLALIDSTKTVNLDKARQAGAVLQAVVEGMLTNGEPGLWNSSRSNRGEVNRVIATNPCGEIALPPTGACVLGHVNMDHFAPTRKGGPADVLNLVKAHRLMTRFLIRATYGDMRDAEQKAVMEAERRIGVGHFGVQGFFAKSGIRYSDVPDNKAARRLLRELYEEVRKEARSYAFELRIPEPVKVTTEAPTGSVAKLPGVSEGIHAIYGRYFLRRVRFSLADPQQEKTVNDLFAKGYRVETCIYDKSGNTLVVEFPTKDKLVAEVEAMGYPADIVQSADELKLEQMLAFQAMYQEEYADNAVSYTANVRPGLDVLETANTLAHWLPRLKGTTIMVDGTREQAPYERITRQQFEQYHETFVEDSTDPDCASGACPVR</sequence>
<dbReference type="Gene3D" id="3.30.1620.10">
    <property type="entry name" value="b-12 dependent (class ii) ribonucleotide reductase, Chain A, Domain 2"/>
    <property type="match status" value="1"/>
</dbReference>
<evidence type="ECO:0000256" key="4">
    <source>
        <dbReference type="ARBA" id="ARBA00021063"/>
    </source>
</evidence>
<feature type="domain" description="Ribonucleotide reductase alpha-helical" evidence="13">
    <location>
        <begin position="38"/>
        <end position="115"/>
    </location>
</feature>
<proteinExistence type="inferred from homology"/>
<dbReference type="Gene3D" id="3.20.70.20">
    <property type="match status" value="1"/>
</dbReference>
<evidence type="ECO:0000256" key="3">
    <source>
        <dbReference type="ARBA" id="ARBA00012275"/>
    </source>
</evidence>
<dbReference type="Gene3D" id="3.90.1390.10">
    <property type="entry name" value="b-12 dependent (class ii) ribonucleotide reductase, chain A, domain 3"/>
    <property type="match status" value="1"/>
</dbReference>
<dbReference type="PANTHER" id="PTHR43371">
    <property type="entry name" value="VITAMIN B12-DEPENDENT RIBONUCLEOTIDE REDUCTASE"/>
    <property type="match status" value="1"/>
</dbReference>
<evidence type="ECO:0000313" key="16">
    <source>
        <dbReference type="Proteomes" id="UP001500665"/>
    </source>
</evidence>
<evidence type="ECO:0000256" key="11">
    <source>
        <dbReference type="ARBA" id="ARBA00048987"/>
    </source>
</evidence>
<evidence type="ECO:0000256" key="1">
    <source>
        <dbReference type="ARBA" id="ARBA00001922"/>
    </source>
</evidence>
<dbReference type="InterPro" id="IPR000788">
    <property type="entry name" value="RNR_lg_C"/>
</dbReference>
<protein>
    <recommendedName>
        <fullName evidence="4">Adenosylcobalamin-dependent ribonucleoside-triphosphate reductase</fullName>
        <ecNumber evidence="3">1.17.4.2</ecNumber>
    </recommendedName>
</protein>
<evidence type="ECO:0000256" key="7">
    <source>
        <dbReference type="ARBA" id="ARBA00023002"/>
    </source>
</evidence>
<keyword evidence="16" id="KW-1185">Reference proteome</keyword>
<feature type="domain" description="Ribonucleotide reductase large subunit C-terminal" evidence="12">
    <location>
        <begin position="373"/>
        <end position="522"/>
    </location>
</feature>
<evidence type="ECO:0000256" key="10">
    <source>
        <dbReference type="ARBA" id="ARBA00023285"/>
    </source>
</evidence>
<dbReference type="SUPFAM" id="SSF51998">
    <property type="entry name" value="PFL-like glycyl radical enzymes"/>
    <property type="match status" value="1"/>
</dbReference>
<evidence type="ECO:0000259" key="13">
    <source>
        <dbReference type="Pfam" id="PF17975"/>
    </source>
</evidence>
<evidence type="ECO:0000256" key="6">
    <source>
        <dbReference type="ARBA" id="ARBA00022705"/>
    </source>
</evidence>
<name>A0ABN1RXM0_9ACTN</name>
<evidence type="ECO:0000313" key="15">
    <source>
        <dbReference type="EMBL" id="GAA0967285.1"/>
    </source>
</evidence>
<dbReference type="EC" id="1.17.4.2" evidence="3"/>
<dbReference type="PANTHER" id="PTHR43371:SF1">
    <property type="entry name" value="RIBONUCLEOSIDE-DIPHOSPHATE REDUCTASE"/>
    <property type="match status" value="1"/>
</dbReference>
<dbReference type="Pfam" id="PF17975">
    <property type="entry name" value="RNR_Alpha"/>
    <property type="match status" value="1"/>
</dbReference>